<name>A0A5J4QT44_9ZZZZ</name>
<evidence type="ECO:0008006" key="2">
    <source>
        <dbReference type="Google" id="ProtNLM"/>
    </source>
</evidence>
<protein>
    <recommendedName>
        <fullName evidence="2">ATP-grasp domain-containing protein</fullName>
    </recommendedName>
</protein>
<evidence type="ECO:0000313" key="1">
    <source>
        <dbReference type="EMBL" id="KAA6324535.1"/>
    </source>
</evidence>
<comment type="caution">
    <text evidence="1">The sequence shown here is derived from an EMBL/GenBank/DDBJ whole genome shotgun (WGS) entry which is preliminary data.</text>
</comment>
<gene>
    <name evidence="1" type="ORF">EZS27_026147</name>
</gene>
<proteinExistence type="predicted"/>
<organism evidence="1">
    <name type="scientific">termite gut metagenome</name>
    <dbReference type="NCBI Taxonomy" id="433724"/>
    <lineage>
        <taxon>unclassified sequences</taxon>
        <taxon>metagenomes</taxon>
        <taxon>organismal metagenomes</taxon>
    </lineage>
</organism>
<reference evidence="1" key="1">
    <citation type="submission" date="2019-03" db="EMBL/GenBank/DDBJ databases">
        <title>Single cell metagenomics reveals metabolic interactions within the superorganism composed of flagellate Streblomastix strix and complex community of Bacteroidetes bacteria on its surface.</title>
        <authorList>
            <person name="Treitli S.C."/>
            <person name="Kolisko M."/>
            <person name="Husnik F."/>
            <person name="Keeling P."/>
            <person name="Hampl V."/>
        </authorList>
    </citation>
    <scope>NUCLEOTIDE SEQUENCE</scope>
    <source>
        <strain evidence="1">STM</strain>
    </source>
</reference>
<dbReference type="EMBL" id="SNRY01002552">
    <property type="protein sequence ID" value="KAA6324535.1"/>
    <property type="molecule type" value="Genomic_DNA"/>
</dbReference>
<dbReference type="AlphaFoldDB" id="A0A5J4QT44"/>
<accession>A0A5J4QT44</accession>
<sequence>MKENLDEESVKANKSVLHLFNPAHDLSLANYSPTYMPPASACRLSVDLSLLPVWYACPEDMVLASSLYNIPFLKEKQALFLELPHLLMESEVATTPNLVPMPWGWNPAVHRYLLSLGIPIEMLPNKEQLATIRTQSHRLFAVNILPALQLNDNFCGESFYLTNTNDIRHFVENHETCLLKAPLSGSGKGLNWCRNVYTPVINRWSEHAINRQGGVVAEPIYNKVLDFAMLFYATGDGNVSFAGYSLFRTRTNGVYESNVLLPDEMIERRLANYVPLEALHELRLCLEKELSMRLSHTYTGYLGTDMMICRFADAPEYRIHPCVEVNLRMTMGVVARLFYDRYVQPEAEGVFKVNYSSSPDQLATEHLRLLKKYPLQVSGGKIIAGYLSLAPITPHSHYAASVLLCKAHCYKSLK</sequence>